<dbReference type="PROSITE" id="PS00624">
    <property type="entry name" value="GMC_OXRED_2"/>
    <property type="match status" value="1"/>
</dbReference>
<dbReference type="PANTHER" id="PTHR11552">
    <property type="entry name" value="GLUCOSE-METHANOL-CHOLINE GMC OXIDOREDUCTASE"/>
    <property type="match status" value="1"/>
</dbReference>
<keyword evidence="2" id="KW-0274">FAD</keyword>
<dbReference type="Gene3D" id="3.50.50.60">
    <property type="entry name" value="FAD/NAD(P)-binding domain"/>
    <property type="match status" value="1"/>
</dbReference>
<dbReference type="SUPFAM" id="SSF54373">
    <property type="entry name" value="FAD-linked reductases, C-terminal domain"/>
    <property type="match status" value="1"/>
</dbReference>
<evidence type="ECO:0000313" key="4">
    <source>
        <dbReference type="EMBL" id="RNJ56837.1"/>
    </source>
</evidence>
<dbReference type="Pfam" id="PF05199">
    <property type="entry name" value="GMC_oxred_C"/>
    <property type="match status" value="1"/>
</dbReference>
<keyword evidence="2" id="KW-0285">Flavoprotein</keyword>
<dbReference type="Pfam" id="PF00732">
    <property type="entry name" value="GMC_oxred_N"/>
    <property type="match status" value="1"/>
</dbReference>
<evidence type="ECO:0000313" key="5">
    <source>
        <dbReference type="Proteomes" id="UP000267145"/>
    </source>
</evidence>
<dbReference type="Proteomes" id="UP000267145">
    <property type="component" value="Unassembled WGS sequence"/>
</dbReference>
<name>A0A3M9Y8L4_9PEZI</name>
<feature type="binding site" evidence="2">
    <location>
        <position position="225"/>
    </location>
    <ligand>
        <name>FAD</name>
        <dbReference type="ChEBI" id="CHEBI:57692"/>
    </ligand>
</feature>
<proteinExistence type="inferred from homology"/>
<dbReference type="GO" id="GO:0050660">
    <property type="term" value="F:flavin adenine dinucleotide binding"/>
    <property type="evidence" value="ECO:0007669"/>
    <property type="project" value="InterPro"/>
</dbReference>
<dbReference type="SUPFAM" id="SSF51905">
    <property type="entry name" value="FAD/NAD(P)-binding domain"/>
    <property type="match status" value="1"/>
</dbReference>
<dbReference type="InterPro" id="IPR000172">
    <property type="entry name" value="GMC_OxRdtase_N"/>
</dbReference>
<accession>A0A3M9Y8L4</accession>
<gene>
    <name evidence="4" type="ORF">D7B24_006852</name>
</gene>
<organism evidence="4 5">
    <name type="scientific">Verticillium nonalfalfae</name>
    <dbReference type="NCBI Taxonomy" id="1051616"/>
    <lineage>
        <taxon>Eukaryota</taxon>
        <taxon>Fungi</taxon>
        <taxon>Dikarya</taxon>
        <taxon>Ascomycota</taxon>
        <taxon>Pezizomycotina</taxon>
        <taxon>Sordariomycetes</taxon>
        <taxon>Hypocreomycetidae</taxon>
        <taxon>Glomerellales</taxon>
        <taxon>Plectosphaerellaceae</taxon>
        <taxon>Verticillium</taxon>
    </lineage>
</organism>
<comment type="cofactor">
    <cofactor evidence="2">
        <name>FAD</name>
        <dbReference type="ChEBI" id="CHEBI:57692"/>
    </cofactor>
</comment>
<sequence>MSDSTTYDIIIVGGGTAGLVLAARLSEDASLRILVIEAGEDLTSDPRISIPPMWPTLLNSAANWGFRTVPQSPTKTGLCGRELAFTQGRLLGGSSAINGLSFTPTSKFNVDAWAKLGNPGWQWDDFAQSFAKCYTLPAHAGDVSGPIKLSLPNDPGNPWAGIWNQTLSNLGHAGKGDAFTGQVSGAFTNTDAIDPDTRQRSYAVNSYLEPARKRSNLNLISQASVEKITFDTSQQGQVVATGVQYNKDGEIHHVKANNEVILAAGAVNSPKILELSGVGDPQRLRSLGIKSIVDNTHVGENLQNHIMCGMSFEVLEGLATMDPLARQDEASVAAAMDAYGKQLGPFASSGTNAVAQLPFPGIETAEGKSDIEQLMSKHKQEPSNLTSATPAFAEAHEDFVRSILVSQDQASACYLSFPGFAWFKPDGTMASPPSGPENYFSVALLLSHPLSRGSVHIKSSSASTDSTQIAIDPSHLTHPLDIEIMSRHLQFLETIVASEPLVDYLKPGGKRNPGATDPLTDLESAREYIKRTAVGGNHPVGTCSMMPRELGGVVDSNLRVYGCSNLRVCDASIIPILPRANLQATVYGVAEHAAGIIRGTKLDAA</sequence>
<comment type="similarity">
    <text evidence="1">Belongs to the GMC oxidoreductase family.</text>
</comment>
<evidence type="ECO:0000259" key="3">
    <source>
        <dbReference type="PROSITE" id="PS00624"/>
    </source>
</evidence>
<reference evidence="4 5" key="1">
    <citation type="submission" date="2018-10" db="EMBL/GenBank/DDBJ databases">
        <title>Genome sequence of Verticillium nonalfalfae VnAa140.</title>
        <authorList>
            <person name="Stajich J.E."/>
            <person name="Kasson M.T."/>
        </authorList>
    </citation>
    <scope>NUCLEOTIDE SEQUENCE [LARGE SCALE GENOMIC DNA]</scope>
    <source>
        <strain evidence="4 5">VnAa140</strain>
    </source>
</reference>
<dbReference type="RefSeq" id="XP_028494995.1">
    <property type="nucleotide sequence ID" value="XM_028640973.1"/>
</dbReference>
<dbReference type="GO" id="GO:0016614">
    <property type="term" value="F:oxidoreductase activity, acting on CH-OH group of donors"/>
    <property type="evidence" value="ECO:0007669"/>
    <property type="project" value="InterPro"/>
</dbReference>
<dbReference type="PANTHER" id="PTHR11552:SF210">
    <property type="entry name" value="GLUCOSE-METHANOL-CHOLINE OXIDOREDUCTASE N-TERMINAL DOMAIN-CONTAINING PROTEIN-RELATED"/>
    <property type="match status" value="1"/>
</dbReference>
<dbReference type="EMBL" id="RBVV01000050">
    <property type="protein sequence ID" value="RNJ56837.1"/>
    <property type="molecule type" value="Genomic_DNA"/>
</dbReference>
<keyword evidence="5" id="KW-1185">Reference proteome</keyword>
<evidence type="ECO:0000256" key="1">
    <source>
        <dbReference type="ARBA" id="ARBA00010790"/>
    </source>
</evidence>
<dbReference type="GeneID" id="39610541"/>
<dbReference type="InterPro" id="IPR036188">
    <property type="entry name" value="FAD/NAD-bd_sf"/>
</dbReference>
<dbReference type="Gene3D" id="3.30.560.10">
    <property type="entry name" value="Glucose Oxidase, domain 3"/>
    <property type="match status" value="1"/>
</dbReference>
<protein>
    <recommendedName>
        <fullName evidence="3">Glucose-methanol-choline oxidoreductase N-terminal domain-containing protein</fullName>
    </recommendedName>
</protein>
<comment type="caution">
    <text evidence="4">The sequence shown here is derived from an EMBL/GenBank/DDBJ whole genome shotgun (WGS) entry which is preliminary data.</text>
</comment>
<dbReference type="AlphaFoldDB" id="A0A3M9Y8L4"/>
<dbReference type="InterPro" id="IPR007867">
    <property type="entry name" value="GMC_OxRtase_C"/>
</dbReference>
<evidence type="ECO:0000256" key="2">
    <source>
        <dbReference type="PIRSR" id="PIRSR000137-2"/>
    </source>
</evidence>
<dbReference type="InterPro" id="IPR012132">
    <property type="entry name" value="GMC_OxRdtase"/>
</dbReference>
<dbReference type="PIRSF" id="PIRSF000137">
    <property type="entry name" value="Alcohol_oxidase"/>
    <property type="match status" value="1"/>
</dbReference>
<dbReference type="STRING" id="1051616.A0A3M9Y8L4"/>
<feature type="domain" description="Glucose-methanol-choline oxidoreductase N-terminal" evidence="3">
    <location>
        <begin position="265"/>
        <end position="279"/>
    </location>
</feature>